<feature type="transmembrane region" description="Helical" evidence="7">
    <location>
        <begin position="240"/>
        <end position="260"/>
    </location>
</feature>
<evidence type="ECO:0000256" key="2">
    <source>
        <dbReference type="ARBA" id="ARBA00022692"/>
    </source>
</evidence>
<name>A0ABR2VC29_9PEZI</name>
<keyword evidence="4 7" id="KW-0472">Membrane</keyword>
<feature type="domain" description="Rhodopsin" evidence="8">
    <location>
        <begin position="89"/>
        <end position="176"/>
    </location>
</feature>
<comment type="caution">
    <text evidence="9">The sequence shown here is derived from an EMBL/GenBank/DDBJ whole genome shotgun (WGS) entry which is preliminary data.</text>
</comment>
<feature type="transmembrane region" description="Helical" evidence="7">
    <location>
        <begin position="144"/>
        <end position="166"/>
    </location>
</feature>
<dbReference type="InterPro" id="IPR049326">
    <property type="entry name" value="Rhodopsin_dom_fungi"/>
</dbReference>
<dbReference type="Pfam" id="PF20684">
    <property type="entry name" value="Fung_rhodopsin"/>
    <property type="match status" value="2"/>
</dbReference>
<keyword evidence="10" id="KW-1185">Reference proteome</keyword>
<feature type="region of interest" description="Disordered" evidence="6">
    <location>
        <begin position="318"/>
        <end position="344"/>
    </location>
</feature>
<feature type="transmembrane region" description="Helical" evidence="7">
    <location>
        <begin position="206"/>
        <end position="228"/>
    </location>
</feature>
<reference evidence="9 10" key="1">
    <citation type="journal article" date="2024" name="J. Plant Pathol.">
        <title>Sequence and assembly of the genome of Seiridium unicorne, isolate CBS 538.82, causal agent of cypress canker disease.</title>
        <authorList>
            <person name="Scali E."/>
            <person name="Rocca G.D."/>
            <person name="Danti R."/>
            <person name="Garbelotto M."/>
            <person name="Barberini S."/>
            <person name="Baroncelli R."/>
            <person name="Emiliani G."/>
        </authorList>
    </citation>
    <scope>NUCLEOTIDE SEQUENCE [LARGE SCALE GENOMIC DNA]</scope>
    <source>
        <strain evidence="9 10">BM-138-508</strain>
    </source>
</reference>
<feature type="domain" description="Rhodopsin" evidence="8">
    <location>
        <begin position="180"/>
        <end position="302"/>
    </location>
</feature>
<organism evidence="9 10">
    <name type="scientific">Seiridium unicorne</name>
    <dbReference type="NCBI Taxonomy" id="138068"/>
    <lineage>
        <taxon>Eukaryota</taxon>
        <taxon>Fungi</taxon>
        <taxon>Dikarya</taxon>
        <taxon>Ascomycota</taxon>
        <taxon>Pezizomycotina</taxon>
        <taxon>Sordariomycetes</taxon>
        <taxon>Xylariomycetidae</taxon>
        <taxon>Amphisphaeriales</taxon>
        <taxon>Sporocadaceae</taxon>
        <taxon>Seiridium</taxon>
    </lineage>
</organism>
<evidence type="ECO:0000256" key="6">
    <source>
        <dbReference type="SAM" id="MobiDB-lite"/>
    </source>
</evidence>
<keyword evidence="2 7" id="KW-0812">Transmembrane</keyword>
<gene>
    <name evidence="9" type="ORF">SUNI508_13644</name>
</gene>
<keyword evidence="3 7" id="KW-1133">Transmembrane helix</keyword>
<protein>
    <recommendedName>
        <fullName evidence="8">Rhodopsin domain-containing protein</fullName>
    </recommendedName>
</protein>
<dbReference type="Proteomes" id="UP001408356">
    <property type="component" value="Unassembled WGS sequence"/>
</dbReference>
<dbReference type="EMBL" id="JARVKF010000039">
    <property type="protein sequence ID" value="KAK9424404.1"/>
    <property type="molecule type" value="Genomic_DNA"/>
</dbReference>
<evidence type="ECO:0000259" key="8">
    <source>
        <dbReference type="Pfam" id="PF20684"/>
    </source>
</evidence>
<evidence type="ECO:0000313" key="10">
    <source>
        <dbReference type="Proteomes" id="UP001408356"/>
    </source>
</evidence>
<proteinExistence type="inferred from homology"/>
<evidence type="ECO:0000256" key="5">
    <source>
        <dbReference type="ARBA" id="ARBA00038359"/>
    </source>
</evidence>
<sequence length="420" mass="45838">MSSIQSPQAAAGVKQDFKRYSAFQADQTPDLVYSATVGIGHSSICPVMSNSTGPGDFSVFNLPPDSQGSTVVNFNIAFIVISTTLLCTRLYIRGFMVKVLGLDDYLAVIAYAILTTQSVIEILAVGVGSGTHMDEVPPESLPTFFSYLVTLQILYFWGTGFVRLSIAAFYPRLSQDTNTNPPSDLWDITAPGRQCLDKSKEAPMMWSHGAICIFLDICLVILPIWVIYSKMKFSAKTVQVILVFCIGIFGVITGVVRLIINVNTDFTTDTTYKMARVAPWTDIEGHIGLWTACFPALQPLIRLMSYKLGLRSTLNSTNKKSRTAGASGAGGTNKWMGSSSHGGVRSHGYVSFSDDKEDTRAMVVGGSQGKDSTTDLEMHDLEAARLGDRTSASKNVIYKRTDVKVQIVDARDQPDKWDAL</sequence>
<evidence type="ECO:0000313" key="9">
    <source>
        <dbReference type="EMBL" id="KAK9424404.1"/>
    </source>
</evidence>
<feature type="transmembrane region" description="Helical" evidence="7">
    <location>
        <begin position="71"/>
        <end position="92"/>
    </location>
</feature>
<dbReference type="PANTHER" id="PTHR33048:SF123">
    <property type="entry name" value="INTEGRAL MEMBRANE PROTEIN"/>
    <property type="match status" value="1"/>
</dbReference>
<feature type="transmembrane region" description="Helical" evidence="7">
    <location>
        <begin position="104"/>
        <end position="124"/>
    </location>
</feature>
<comment type="subcellular location">
    <subcellularLocation>
        <location evidence="1">Membrane</location>
        <topology evidence="1">Multi-pass membrane protein</topology>
    </subcellularLocation>
</comment>
<dbReference type="PANTHER" id="PTHR33048">
    <property type="entry name" value="PTH11-LIKE INTEGRAL MEMBRANE PROTEIN (AFU_ORTHOLOGUE AFUA_5G11245)"/>
    <property type="match status" value="1"/>
</dbReference>
<evidence type="ECO:0000256" key="7">
    <source>
        <dbReference type="SAM" id="Phobius"/>
    </source>
</evidence>
<comment type="similarity">
    <text evidence="5">Belongs to the SAT4 family.</text>
</comment>
<accession>A0ABR2VC29</accession>
<evidence type="ECO:0000256" key="4">
    <source>
        <dbReference type="ARBA" id="ARBA00023136"/>
    </source>
</evidence>
<evidence type="ECO:0000256" key="3">
    <source>
        <dbReference type="ARBA" id="ARBA00022989"/>
    </source>
</evidence>
<dbReference type="InterPro" id="IPR052337">
    <property type="entry name" value="SAT4-like"/>
</dbReference>
<evidence type="ECO:0000256" key="1">
    <source>
        <dbReference type="ARBA" id="ARBA00004141"/>
    </source>
</evidence>